<evidence type="ECO:0000256" key="1">
    <source>
        <dbReference type="ARBA" id="ARBA00008724"/>
    </source>
</evidence>
<dbReference type="InterPro" id="IPR048300">
    <property type="entry name" value="TACO1_YebC-like_2nd/3rd_dom"/>
</dbReference>
<dbReference type="Gene3D" id="3.30.70.980">
    <property type="match status" value="2"/>
</dbReference>
<dbReference type="Pfam" id="PF20772">
    <property type="entry name" value="TACO1_YebC_N"/>
    <property type="match status" value="1"/>
</dbReference>
<dbReference type="PANTHER" id="PTHR12532:SF0">
    <property type="entry name" value="TRANSLATIONAL ACTIVATOR OF CYTOCHROME C OXIDASE 1"/>
    <property type="match status" value="1"/>
</dbReference>
<proteinExistence type="inferred from homology"/>
<dbReference type="InterPro" id="IPR002876">
    <property type="entry name" value="Transcrip_reg_TACO1-like"/>
</dbReference>
<reference evidence="4 5" key="1">
    <citation type="journal article" date="2013" name="BMC Genomics">
        <title>The genome and transcriptome of the pine saprophyte Ophiostoma piceae, and a comparison with the bark beetle-associated pine pathogen Grosmannia clavigera.</title>
        <authorList>
            <person name="Haridas S."/>
            <person name="Wang Y."/>
            <person name="Lim L."/>
            <person name="Massoumi Alamouti S."/>
            <person name="Jackman S."/>
            <person name="Docking R."/>
            <person name="Robertson G."/>
            <person name="Birol I."/>
            <person name="Bohlmann J."/>
            <person name="Breuil C."/>
        </authorList>
    </citation>
    <scope>NUCLEOTIDE SEQUENCE [LARGE SCALE GENOMIC DNA]</scope>
    <source>
        <strain evidence="4 5">UAMH 11346</strain>
    </source>
</reference>
<dbReference type="OrthoDB" id="2017544at2759"/>
<name>S3C7X4_OPHP1</name>
<evidence type="ECO:0008006" key="6">
    <source>
        <dbReference type="Google" id="ProtNLM"/>
    </source>
</evidence>
<dbReference type="eggNOG" id="KOG2972">
    <property type="taxonomic scope" value="Eukaryota"/>
</dbReference>
<dbReference type="Pfam" id="PF01709">
    <property type="entry name" value="Transcrip_reg"/>
    <property type="match status" value="1"/>
</dbReference>
<evidence type="ECO:0000259" key="2">
    <source>
        <dbReference type="Pfam" id="PF01709"/>
    </source>
</evidence>
<dbReference type="PANTHER" id="PTHR12532">
    <property type="entry name" value="TRANSLATIONAL ACTIVATOR OF CYTOCHROME C OXIDASE 1"/>
    <property type="match status" value="1"/>
</dbReference>
<evidence type="ECO:0000259" key="3">
    <source>
        <dbReference type="Pfam" id="PF20772"/>
    </source>
</evidence>
<dbReference type="STRING" id="1262450.S3C7X4"/>
<dbReference type="VEuPathDB" id="FungiDB:F503_07395"/>
<dbReference type="InterPro" id="IPR029072">
    <property type="entry name" value="YebC-like"/>
</dbReference>
<dbReference type="EMBL" id="KE148147">
    <property type="protein sequence ID" value="EPE09619.1"/>
    <property type="molecule type" value="Genomic_DNA"/>
</dbReference>
<dbReference type="Proteomes" id="UP000016923">
    <property type="component" value="Unassembled WGS sequence"/>
</dbReference>
<evidence type="ECO:0000313" key="5">
    <source>
        <dbReference type="Proteomes" id="UP000016923"/>
    </source>
</evidence>
<comment type="similarity">
    <text evidence="1">Belongs to the TACO1 family.</text>
</comment>
<protein>
    <recommendedName>
        <fullName evidence="6">Duf28 domain-containing protein</fullName>
    </recommendedName>
</protein>
<accession>S3C7X4</accession>
<sequence>MIQKITSFYKLQISPVPGTTRYIPTVPFEMPQVGAAAMRGLRPASLSFQGAQSALKSLVCAQCRRSLSSSAVAASGHNRWSKIRHEKGAADLKKTALRSNFTKTMTFLSQMYGADLSLNAQLAATVTNAKKCGVPKAVIEAAIARGQGRSASGANLEHTTFEIMMPPSIALVIDAETESKARATQDLNAMIKRKGGVVKSTKFFFARRGRVVFGEKEVDSENGEQAAPSQGEPVSADDILEDVIEAGADDVETDDEGNIVVWTPPHQTAAVVNAVTGGAAGQESKFKDRLTVLSSDNIWSVNEETRAPLGNRPDELRKLTEMIAALRAYQDVRAIYCNAVQGDAPDEIWQQLEQDIDW</sequence>
<organism evidence="4 5">
    <name type="scientific">Ophiostoma piceae (strain UAMH 11346)</name>
    <name type="common">Sap stain fungus</name>
    <dbReference type="NCBI Taxonomy" id="1262450"/>
    <lineage>
        <taxon>Eukaryota</taxon>
        <taxon>Fungi</taxon>
        <taxon>Dikarya</taxon>
        <taxon>Ascomycota</taxon>
        <taxon>Pezizomycotina</taxon>
        <taxon>Sordariomycetes</taxon>
        <taxon>Sordariomycetidae</taxon>
        <taxon>Ophiostomatales</taxon>
        <taxon>Ophiostomataceae</taxon>
        <taxon>Ophiostoma</taxon>
    </lineage>
</organism>
<dbReference type="InterPro" id="IPR026564">
    <property type="entry name" value="Transcrip_reg_TACO1-like_dom3"/>
</dbReference>
<dbReference type="OMA" id="PRANIQH"/>
<dbReference type="HOGENOM" id="CLU_062974_1_2_1"/>
<dbReference type="Gene3D" id="1.10.10.200">
    <property type="match status" value="1"/>
</dbReference>
<dbReference type="InterPro" id="IPR049083">
    <property type="entry name" value="TACO1_YebC_N"/>
</dbReference>
<feature type="domain" description="TACO1/YebC-like second and third" evidence="2">
    <location>
        <begin position="157"/>
        <end position="339"/>
    </location>
</feature>
<dbReference type="GO" id="GO:0005739">
    <property type="term" value="C:mitochondrion"/>
    <property type="evidence" value="ECO:0007669"/>
    <property type="project" value="TreeGrafter"/>
</dbReference>
<keyword evidence="5" id="KW-1185">Reference proteome</keyword>
<dbReference type="InterPro" id="IPR017856">
    <property type="entry name" value="Integrase-like_N"/>
</dbReference>
<evidence type="ECO:0000313" key="4">
    <source>
        <dbReference type="EMBL" id="EPE09619.1"/>
    </source>
</evidence>
<gene>
    <name evidence="4" type="ORF">F503_07395</name>
</gene>
<dbReference type="AlphaFoldDB" id="S3C7X4"/>
<feature type="domain" description="TACO1/YebC-like N-terminal" evidence="3">
    <location>
        <begin position="78"/>
        <end position="148"/>
    </location>
</feature>
<dbReference type="SUPFAM" id="SSF75625">
    <property type="entry name" value="YebC-like"/>
    <property type="match status" value="1"/>
</dbReference>